<reference evidence="3" key="2">
    <citation type="submission" date="2025-08" db="UniProtKB">
        <authorList>
            <consortium name="RefSeq"/>
        </authorList>
    </citation>
    <scope>IDENTIFICATION</scope>
    <source>
        <tissue evidence="3">Blood</tissue>
    </source>
</reference>
<dbReference type="RefSeq" id="XP_070436200.1">
    <property type="nucleotide sequence ID" value="XM_070580099.1"/>
</dbReference>
<name>A0ABM4L6Y3_EQUPR</name>
<dbReference type="Proteomes" id="UP001652662">
    <property type="component" value="Chromosome 1"/>
</dbReference>
<feature type="compositionally biased region" description="Basic residues" evidence="1">
    <location>
        <begin position="155"/>
        <end position="164"/>
    </location>
</feature>
<gene>
    <name evidence="3" type="primary">LYSMD2</name>
</gene>
<evidence type="ECO:0000256" key="1">
    <source>
        <dbReference type="SAM" id="MobiDB-lite"/>
    </source>
</evidence>
<evidence type="ECO:0000313" key="2">
    <source>
        <dbReference type="Proteomes" id="UP001652662"/>
    </source>
</evidence>
<organism evidence="2 3">
    <name type="scientific">Equus przewalskii</name>
    <name type="common">Przewalski's horse</name>
    <name type="synonym">Equus caballus przewalskii</name>
    <dbReference type="NCBI Taxonomy" id="9798"/>
    <lineage>
        <taxon>Eukaryota</taxon>
        <taxon>Metazoa</taxon>
        <taxon>Chordata</taxon>
        <taxon>Craniata</taxon>
        <taxon>Vertebrata</taxon>
        <taxon>Euteleostomi</taxon>
        <taxon>Mammalia</taxon>
        <taxon>Eutheria</taxon>
        <taxon>Laurasiatheria</taxon>
        <taxon>Perissodactyla</taxon>
        <taxon>Equidae</taxon>
        <taxon>Equus</taxon>
    </lineage>
</organism>
<feature type="compositionally biased region" description="Low complexity" evidence="1">
    <location>
        <begin position="59"/>
        <end position="68"/>
    </location>
</feature>
<proteinExistence type="predicted"/>
<feature type="compositionally biased region" description="Pro residues" evidence="1">
    <location>
        <begin position="184"/>
        <end position="193"/>
    </location>
</feature>
<feature type="compositionally biased region" description="Low complexity" evidence="1">
    <location>
        <begin position="165"/>
        <end position="178"/>
    </location>
</feature>
<reference evidence="2" key="1">
    <citation type="submission" date="2025-05" db="UniProtKB">
        <authorList>
            <consortium name="RefSeq"/>
        </authorList>
    </citation>
    <scope>NUCLEOTIDE SEQUENCE [LARGE SCALE GENOMIC DNA]</scope>
</reference>
<feature type="compositionally biased region" description="Pro residues" evidence="1">
    <location>
        <begin position="41"/>
        <end position="58"/>
    </location>
</feature>
<dbReference type="GeneID" id="103546919"/>
<feature type="region of interest" description="Disordered" evidence="1">
    <location>
        <begin position="1"/>
        <end position="234"/>
    </location>
</feature>
<evidence type="ECO:0000313" key="3">
    <source>
        <dbReference type="RefSeq" id="XP_070436200.1"/>
    </source>
</evidence>
<keyword evidence="2" id="KW-1185">Reference proteome</keyword>
<protein>
    <submittedName>
        <fullName evidence="3">LysM and putative peptidoglycan-binding domain-containing protein 2 isoform X1</fullName>
    </submittedName>
</protein>
<accession>A0ABM4L6Y3</accession>
<feature type="compositionally biased region" description="Low complexity" evidence="1">
    <location>
        <begin position="194"/>
        <end position="204"/>
    </location>
</feature>
<feature type="compositionally biased region" description="Basic and acidic residues" evidence="1">
    <location>
        <begin position="206"/>
        <end position="220"/>
    </location>
</feature>
<sequence length="234" mass="23580">MEKPSPAARGGQETAPSLQRPGGLQRLRSRSAGRGTHTGGRPPPAPPSAALSPAPPAGPGRQEAAPAPRARPPARPSADAASILQPAGRARGCRQRLARAGSPSPPGALTGPCGHPGAVGAGRPSVSPEGAGPAEQGRRRGRGERGDQQAAPGQARRRGVRLQRGRLGSVVPGGAPRPRGGGTPPGPPPPPWGSPSSAARSPGRCPRPESACRPRDRSARGADLTLGKKPCRLF</sequence>